<dbReference type="PROSITE" id="PS00041">
    <property type="entry name" value="HTH_ARAC_FAMILY_1"/>
    <property type="match status" value="1"/>
</dbReference>
<evidence type="ECO:0000313" key="6">
    <source>
        <dbReference type="Proteomes" id="UP001315967"/>
    </source>
</evidence>
<dbReference type="RefSeq" id="WP_313793914.1">
    <property type="nucleotide sequence ID" value="NZ_CP102453.1"/>
</dbReference>
<sequence length="255" mass="29794">MFHRGQCRFLVGTQIYYLHPGDILLIDGMTVHRAYVVGDENQYLRSVIHFDQNWIKPLLKALNIDDLLRFFSENRNGLIRTFSQEDQAMIESHVLKLEQLNQLDNSYKNEAKRQLAFIQLLLTINDSTIQILAKNQTQQDHKIQLVEEATAFIFKHFKSNFSIEDITKALNVSKSHLSQTFKEVTGYTIMHYTMGFRLSQARNVLMVNHTKSIKDIAYENGFESDAHFSRFFKKFVGVTPSQFRKKHKNIIKGDF</sequence>
<dbReference type="InterPro" id="IPR020449">
    <property type="entry name" value="Tscrpt_reg_AraC-type_HTH"/>
</dbReference>
<dbReference type="PRINTS" id="PR00032">
    <property type="entry name" value="HTHARAC"/>
</dbReference>
<evidence type="ECO:0000256" key="1">
    <source>
        <dbReference type="ARBA" id="ARBA00023015"/>
    </source>
</evidence>
<dbReference type="InterPro" id="IPR003313">
    <property type="entry name" value="AraC-bd"/>
</dbReference>
<dbReference type="InterPro" id="IPR018060">
    <property type="entry name" value="HTH_AraC"/>
</dbReference>
<dbReference type="PANTHER" id="PTHR43280:SF28">
    <property type="entry name" value="HTH-TYPE TRANSCRIPTIONAL ACTIVATOR RHAS"/>
    <property type="match status" value="1"/>
</dbReference>
<feature type="domain" description="HTH araC/xylS-type" evidence="4">
    <location>
        <begin position="147"/>
        <end position="246"/>
    </location>
</feature>
<dbReference type="Pfam" id="PF12833">
    <property type="entry name" value="HTH_18"/>
    <property type="match status" value="1"/>
</dbReference>
<dbReference type="InterPro" id="IPR037923">
    <property type="entry name" value="HTH-like"/>
</dbReference>
<dbReference type="InterPro" id="IPR009057">
    <property type="entry name" value="Homeodomain-like_sf"/>
</dbReference>
<name>A0ABY5P746_9LACT</name>
<dbReference type="InterPro" id="IPR018062">
    <property type="entry name" value="HTH_AraC-typ_CS"/>
</dbReference>
<dbReference type="PANTHER" id="PTHR43280">
    <property type="entry name" value="ARAC-FAMILY TRANSCRIPTIONAL REGULATOR"/>
    <property type="match status" value="1"/>
</dbReference>
<evidence type="ECO:0000256" key="3">
    <source>
        <dbReference type="ARBA" id="ARBA00023163"/>
    </source>
</evidence>
<dbReference type="PROSITE" id="PS01124">
    <property type="entry name" value="HTH_ARAC_FAMILY_2"/>
    <property type="match status" value="1"/>
</dbReference>
<reference evidence="5 6" key="1">
    <citation type="submission" date="2022-08" db="EMBL/GenBank/DDBJ databases">
        <title>Aerococcaceae sp. nov isolated from spoiled eye mask.</title>
        <authorList>
            <person name="Zhou G."/>
            <person name="Xie X.-B."/>
            <person name="Shi Q.-S."/>
            <person name="Wang Y.-S."/>
            <person name="Wen X."/>
            <person name="Peng H."/>
            <person name="Yang X.-J."/>
            <person name="Tao H.-B."/>
            <person name="Huang X.-M."/>
        </authorList>
    </citation>
    <scope>NUCLEOTIDE SEQUENCE [LARGE SCALE GENOMIC DNA]</scope>
    <source>
        <strain evidence="6">DM20194951</strain>
    </source>
</reference>
<dbReference type="Gene3D" id="1.10.10.60">
    <property type="entry name" value="Homeodomain-like"/>
    <property type="match status" value="2"/>
</dbReference>
<dbReference type="Pfam" id="PF02311">
    <property type="entry name" value="AraC_binding"/>
    <property type="match status" value="1"/>
</dbReference>
<keyword evidence="6" id="KW-1185">Reference proteome</keyword>
<dbReference type="Proteomes" id="UP001315967">
    <property type="component" value="Chromosome"/>
</dbReference>
<proteinExistence type="predicted"/>
<dbReference type="SUPFAM" id="SSF51215">
    <property type="entry name" value="Regulatory protein AraC"/>
    <property type="match status" value="1"/>
</dbReference>
<dbReference type="EMBL" id="CP102453">
    <property type="protein sequence ID" value="UUX34411.1"/>
    <property type="molecule type" value="Genomic_DNA"/>
</dbReference>
<evidence type="ECO:0000256" key="2">
    <source>
        <dbReference type="ARBA" id="ARBA00023125"/>
    </source>
</evidence>
<protein>
    <submittedName>
        <fullName evidence="5">AraC family transcriptional regulator</fullName>
    </submittedName>
</protein>
<keyword evidence="1" id="KW-0805">Transcription regulation</keyword>
<keyword evidence="2" id="KW-0238">DNA-binding</keyword>
<evidence type="ECO:0000313" key="5">
    <source>
        <dbReference type="EMBL" id="UUX34411.1"/>
    </source>
</evidence>
<evidence type="ECO:0000259" key="4">
    <source>
        <dbReference type="PROSITE" id="PS01124"/>
    </source>
</evidence>
<accession>A0ABY5P746</accession>
<dbReference type="SMART" id="SM00342">
    <property type="entry name" value="HTH_ARAC"/>
    <property type="match status" value="1"/>
</dbReference>
<organism evidence="5 6">
    <name type="scientific">Fundicoccus culcitae</name>
    <dbReference type="NCBI Taxonomy" id="2969821"/>
    <lineage>
        <taxon>Bacteria</taxon>
        <taxon>Bacillati</taxon>
        <taxon>Bacillota</taxon>
        <taxon>Bacilli</taxon>
        <taxon>Lactobacillales</taxon>
        <taxon>Aerococcaceae</taxon>
        <taxon>Fundicoccus</taxon>
    </lineage>
</organism>
<gene>
    <name evidence="5" type="ORF">NRE15_01825</name>
</gene>
<keyword evidence="3" id="KW-0804">Transcription</keyword>
<dbReference type="SUPFAM" id="SSF46689">
    <property type="entry name" value="Homeodomain-like"/>
    <property type="match status" value="2"/>
</dbReference>